<proteinExistence type="predicted"/>
<dbReference type="GO" id="GO:0000981">
    <property type="term" value="F:DNA-binding transcription factor activity, RNA polymerase II-specific"/>
    <property type="evidence" value="ECO:0007669"/>
    <property type="project" value="TreeGrafter"/>
</dbReference>
<keyword evidence="9" id="KW-1185">Reference proteome</keyword>
<dbReference type="GO" id="GO:0008270">
    <property type="term" value="F:zinc ion binding"/>
    <property type="evidence" value="ECO:0007669"/>
    <property type="project" value="UniProtKB-KW"/>
</dbReference>
<dbReference type="EMBL" id="JYDO01000028">
    <property type="protein sequence ID" value="KRZ76436.1"/>
    <property type="molecule type" value="Genomic_DNA"/>
</dbReference>
<accession>A0A0V1MXH1</accession>
<dbReference type="AlphaFoldDB" id="A0A0V1MXH1"/>
<dbReference type="PANTHER" id="PTHR24408">
    <property type="entry name" value="ZINC FINGER PROTEIN"/>
    <property type="match status" value="1"/>
</dbReference>
<keyword evidence="4" id="KW-0862">Zinc</keyword>
<feature type="compositionally biased region" description="Polar residues" evidence="6">
    <location>
        <begin position="447"/>
        <end position="470"/>
    </location>
</feature>
<dbReference type="EMBL" id="JYDO01000028">
    <property type="protein sequence ID" value="KRZ76434.1"/>
    <property type="molecule type" value="Genomic_DNA"/>
</dbReference>
<dbReference type="OrthoDB" id="6077919at2759"/>
<evidence type="ECO:0000259" key="7">
    <source>
        <dbReference type="PROSITE" id="PS50157"/>
    </source>
</evidence>
<name>A0A0V1MXH1_9BILA</name>
<feature type="region of interest" description="Disordered" evidence="6">
    <location>
        <begin position="617"/>
        <end position="650"/>
    </location>
</feature>
<dbReference type="STRING" id="268474.A0A0V1MXH1"/>
<feature type="domain" description="C2H2-type" evidence="7">
    <location>
        <begin position="52"/>
        <end position="79"/>
    </location>
</feature>
<evidence type="ECO:0000256" key="1">
    <source>
        <dbReference type="ARBA" id="ARBA00022723"/>
    </source>
</evidence>
<evidence type="ECO:0000313" key="8">
    <source>
        <dbReference type="EMBL" id="KRZ76436.1"/>
    </source>
</evidence>
<dbReference type="Pfam" id="PF00096">
    <property type="entry name" value="zf-C2H2"/>
    <property type="match status" value="1"/>
</dbReference>
<dbReference type="InterPro" id="IPR036236">
    <property type="entry name" value="Znf_C2H2_sf"/>
</dbReference>
<evidence type="ECO:0000256" key="3">
    <source>
        <dbReference type="ARBA" id="ARBA00022771"/>
    </source>
</evidence>
<dbReference type="Proteomes" id="UP000054843">
    <property type="component" value="Unassembled WGS sequence"/>
</dbReference>
<keyword evidence="3 5" id="KW-0863">Zinc-finger</keyword>
<dbReference type="PANTHER" id="PTHR24408:SF58">
    <property type="entry name" value="TRANSCRIPTION FACTOR (TFIIIA), PUTATIVE (AFU_ORTHOLOGUE AFUA_1G05150)-RELATED"/>
    <property type="match status" value="1"/>
</dbReference>
<dbReference type="GO" id="GO:0043565">
    <property type="term" value="F:sequence-specific DNA binding"/>
    <property type="evidence" value="ECO:0007669"/>
    <property type="project" value="TreeGrafter"/>
</dbReference>
<feature type="compositionally biased region" description="Low complexity" evidence="6">
    <location>
        <begin position="520"/>
        <end position="531"/>
    </location>
</feature>
<dbReference type="GO" id="GO:0005634">
    <property type="term" value="C:nucleus"/>
    <property type="evidence" value="ECO:0007669"/>
    <property type="project" value="TreeGrafter"/>
</dbReference>
<feature type="domain" description="C2H2-type" evidence="7">
    <location>
        <begin position="872"/>
        <end position="900"/>
    </location>
</feature>
<organism evidence="8 9">
    <name type="scientific">Trichinella papuae</name>
    <dbReference type="NCBI Taxonomy" id="268474"/>
    <lineage>
        <taxon>Eukaryota</taxon>
        <taxon>Metazoa</taxon>
        <taxon>Ecdysozoa</taxon>
        <taxon>Nematoda</taxon>
        <taxon>Enoplea</taxon>
        <taxon>Dorylaimia</taxon>
        <taxon>Trichinellida</taxon>
        <taxon>Trichinellidae</taxon>
        <taxon>Trichinella</taxon>
    </lineage>
</organism>
<dbReference type="Gene3D" id="3.30.160.60">
    <property type="entry name" value="Classic Zinc Finger"/>
    <property type="match status" value="3"/>
</dbReference>
<feature type="compositionally biased region" description="Low complexity" evidence="6">
    <location>
        <begin position="618"/>
        <end position="636"/>
    </location>
</feature>
<dbReference type="SMART" id="SM00355">
    <property type="entry name" value="ZnF_C2H2"/>
    <property type="match status" value="7"/>
</dbReference>
<dbReference type="SUPFAM" id="SSF57667">
    <property type="entry name" value="beta-beta-alpha zinc fingers"/>
    <property type="match status" value="3"/>
</dbReference>
<feature type="domain" description="C2H2-type" evidence="7">
    <location>
        <begin position="919"/>
        <end position="946"/>
    </location>
</feature>
<evidence type="ECO:0000256" key="5">
    <source>
        <dbReference type="PROSITE-ProRule" id="PRU00042"/>
    </source>
</evidence>
<evidence type="ECO:0000256" key="4">
    <source>
        <dbReference type="ARBA" id="ARBA00022833"/>
    </source>
</evidence>
<dbReference type="InterPro" id="IPR013087">
    <property type="entry name" value="Znf_C2H2_type"/>
</dbReference>
<feature type="compositionally biased region" description="Low complexity" evidence="6">
    <location>
        <begin position="847"/>
        <end position="866"/>
    </location>
</feature>
<reference evidence="8 9" key="1">
    <citation type="submission" date="2015-01" db="EMBL/GenBank/DDBJ databases">
        <title>Evolution of Trichinella species and genotypes.</title>
        <authorList>
            <person name="Korhonen P.K."/>
            <person name="Edoardo P."/>
            <person name="Giuseppe L.R."/>
            <person name="Gasser R.B."/>
        </authorList>
    </citation>
    <scope>NUCLEOTIDE SEQUENCE [LARGE SCALE GENOMIC DNA]</scope>
    <source>
        <strain evidence="8">ISS1980</strain>
    </source>
</reference>
<evidence type="ECO:0000256" key="2">
    <source>
        <dbReference type="ARBA" id="ARBA00022737"/>
    </source>
</evidence>
<feature type="region of interest" description="Disordered" evidence="6">
    <location>
        <begin position="513"/>
        <end position="539"/>
    </location>
</feature>
<protein>
    <submittedName>
        <fullName evidence="8">Zinc finger imprinted 3</fullName>
    </submittedName>
</protein>
<sequence length="953" mass="103789">LVDMSVIDQSAETFNSSFMTAIVHEPVNVDEDPALCSSTSAIQSNAAEKRSFTCQECGKAFNSVWYLKQHAVKHSKDRPFTCSYCLRTYRFRSNLYQHKCPQRDLVTSQTPKTGRSRKKTNHDKRGEASESQTATCINALGSGPLPPLAGLATPGCTTKGRSSIDVGVRDVYHRGGVSLPPLSAFQPLFDANPVKTERPRSGEMFECDRCFMLFPSREFLTRHMSWHNTEERKIQCVHCSEVFTTDLLYNMHKQSHSPTAADRCLYCNGKFCHRLALKRHLRKCGPHRQQPKSPSSSSSSSSSGCSSLPQSVGSIHLGADKSSPPPSSVVEYDLNSISSSATLSHGSMADVTVEQQQQQQQQQVLSLTSTDKPNIKTEIDYANPAVLPSYMSGNSCGFLSSQQDCAPYMKQQLSPMTNYQPLPGFTSCSVPNWTAGDDSGYYSSSSVSFQSIPDGSWPSPEQQAYTSENSSNSVYFQEEQKFWTVANSDGSCTVVDPVYGRGSFSINTAQQRCIEESDQQRQQQQQQQQQQMDNGSSYQNRDAATFDFFNVDTLPLSFYGGDLADMDVDGSYADPASLSACLPMLDADLSGFGQDLDLLEPFPDAEDLFKLADSSLRPEQPLQQQQQQQQQPQQELIAQGPTNESSTPSTATTASVACDVCLMSFQSLQALHSHFLSEHLLDNGSTSSTVCASLSNACSVNFEIFECKKQLQARNADPLTDEQSKRCSMETGQNQNSALLGRAVVANVGSSADCVTFPSLEMAVIVPLSGSKPNSHYVSSDSVVSDCLSTADFSYFHHSDINMNSVVGRKLASVNQNTNANTITSITAAINTCGNSSSIGCGGSGSGSSSTSNSNSNSAGSNSNNTSVTTKFACRFCPKLFLAKRYLRKHELTLHGADSVQLPPVEEAQDSSHNLGKLVKCPLCPKLFTTLKQLKQHVSFHARATTVQTSLSN</sequence>
<feature type="compositionally biased region" description="Low complexity" evidence="6">
    <location>
        <begin position="293"/>
        <end position="310"/>
    </location>
</feature>
<feature type="region of interest" description="Disordered" evidence="6">
    <location>
        <begin position="844"/>
        <end position="866"/>
    </location>
</feature>
<feature type="domain" description="C2H2-type" evidence="7">
    <location>
        <begin position="205"/>
        <end position="232"/>
    </location>
</feature>
<dbReference type="PROSITE" id="PS50157">
    <property type="entry name" value="ZINC_FINGER_C2H2_2"/>
    <property type="match status" value="4"/>
</dbReference>
<evidence type="ECO:0000256" key="6">
    <source>
        <dbReference type="SAM" id="MobiDB-lite"/>
    </source>
</evidence>
<feature type="region of interest" description="Disordered" evidence="6">
    <location>
        <begin position="102"/>
        <end position="131"/>
    </location>
</feature>
<feature type="region of interest" description="Disordered" evidence="6">
    <location>
        <begin position="283"/>
        <end position="310"/>
    </location>
</feature>
<dbReference type="PROSITE" id="PS00028">
    <property type="entry name" value="ZINC_FINGER_C2H2_1"/>
    <property type="match status" value="6"/>
</dbReference>
<keyword evidence="2" id="KW-0677">Repeat</keyword>
<keyword evidence="1" id="KW-0479">Metal-binding</keyword>
<feature type="non-terminal residue" evidence="8">
    <location>
        <position position="1"/>
    </location>
</feature>
<dbReference type="EMBL" id="JYDO01000028">
    <property type="protein sequence ID" value="KRZ76435.1"/>
    <property type="molecule type" value="Genomic_DNA"/>
</dbReference>
<feature type="region of interest" description="Disordered" evidence="6">
    <location>
        <begin position="444"/>
        <end position="470"/>
    </location>
</feature>
<comment type="caution">
    <text evidence="8">The sequence shown here is derived from an EMBL/GenBank/DDBJ whole genome shotgun (WGS) entry which is preliminary data.</text>
</comment>
<gene>
    <name evidence="8" type="primary">ZIM3</name>
    <name evidence="8" type="ORF">T10_3769</name>
</gene>
<evidence type="ECO:0000313" key="9">
    <source>
        <dbReference type="Proteomes" id="UP000054843"/>
    </source>
</evidence>